<gene>
    <name evidence="1" type="ORF">ACH5RR_036809</name>
</gene>
<dbReference type="Proteomes" id="UP001630127">
    <property type="component" value="Unassembled WGS sequence"/>
</dbReference>
<organism evidence="1 2">
    <name type="scientific">Cinchona calisaya</name>
    <dbReference type="NCBI Taxonomy" id="153742"/>
    <lineage>
        <taxon>Eukaryota</taxon>
        <taxon>Viridiplantae</taxon>
        <taxon>Streptophyta</taxon>
        <taxon>Embryophyta</taxon>
        <taxon>Tracheophyta</taxon>
        <taxon>Spermatophyta</taxon>
        <taxon>Magnoliopsida</taxon>
        <taxon>eudicotyledons</taxon>
        <taxon>Gunneridae</taxon>
        <taxon>Pentapetalae</taxon>
        <taxon>asterids</taxon>
        <taxon>lamiids</taxon>
        <taxon>Gentianales</taxon>
        <taxon>Rubiaceae</taxon>
        <taxon>Cinchonoideae</taxon>
        <taxon>Cinchoneae</taxon>
        <taxon>Cinchona</taxon>
    </lineage>
</organism>
<proteinExistence type="predicted"/>
<dbReference type="AlphaFoldDB" id="A0ABD2Y976"/>
<evidence type="ECO:0000313" key="1">
    <source>
        <dbReference type="EMBL" id="KAL3502360.1"/>
    </source>
</evidence>
<name>A0ABD2Y976_9GENT</name>
<dbReference type="EMBL" id="JBJUIK010000015">
    <property type="protein sequence ID" value="KAL3502360.1"/>
    <property type="molecule type" value="Genomic_DNA"/>
</dbReference>
<reference evidence="1 2" key="1">
    <citation type="submission" date="2024-11" db="EMBL/GenBank/DDBJ databases">
        <title>A near-complete genome assembly of Cinchona calisaya.</title>
        <authorList>
            <person name="Lian D.C."/>
            <person name="Zhao X.W."/>
            <person name="Wei L."/>
        </authorList>
    </citation>
    <scope>NUCLEOTIDE SEQUENCE [LARGE SCALE GENOMIC DNA]</scope>
    <source>
        <tissue evidence="1">Nenye</tissue>
    </source>
</reference>
<protein>
    <submittedName>
        <fullName evidence="1">Uncharacterized protein</fullName>
    </submittedName>
</protein>
<sequence>MIEKRTPISIGKVKSEKSEAIVRILQRDFPSEAGPIVIRNGFSSLEKVALEMKESDSNVLGRDASLEKENKLRDQNVHKVMRKCLPK</sequence>
<keyword evidence="2" id="KW-1185">Reference proteome</keyword>
<accession>A0ABD2Y976</accession>
<comment type="caution">
    <text evidence="1">The sequence shown here is derived from an EMBL/GenBank/DDBJ whole genome shotgun (WGS) entry which is preliminary data.</text>
</comment>
<evidence type="ECO:0000313" key="2">
    <source>
        <dbReference type="Proteomes" id="UP001630127"/>
    </source>
</evidence>